<dbReference type="GO" id="GO:0032580">
    <property type="term" value="C:Golgi cisterna membrane"/>
    <property type="evidence" value="ECO:0007669"/>
    <property type="project" value="UniProtKB-SubCell"/>
</dbReference>
<accession>A0A8S3UJQ9</accession>
<keyword evidence="3" id="KW-0333">Golgi apparatus</keyword>
<keyword evidence="3" id="KW-1133">Transmembrane helix</keyword>
<keyword evidence="1 3" id="KW-0328">Glycosyltransferase</keyword>
<dbReference type="AlphaFoldDB" id="A0A8S3UJQ9"/>
<keyword evidence="3" id="KW-0735">Signal-anchor</keyword>
<dbReference type="OrthoDB" id="3226at2759"/>
<keyword evidence="2 3" id="KW-0808">Transferase</keyword>
<comment type="similarity">
    <text evidence="3">Belongs to the glycosyltransferase 11 family.</text>
</comment>
<proteinExistence type="inferred from homology"/>
<dbReference type="EC" id="2.4.1.-" evidence="3"/>
<sequence>MPTPSDRCQGMEQMLKAVCIKHRKITSICTGFIAWDSSTEQQRGAVWREQIRCRLVIPCIVCTVVLILFVFDTATNTSNYFEIFNYQFYVFKDNNSTSKQSSNKIGKNIPALSKESLNTSTKTFMKQVNYSSTTTGLQTSTMNPTLGNLSHCLCPIFMNGLGNQMFQFASNFGIAMSKGMRIIVSKHSEVNLVFKLHDIDIWDNINICSKFTVRREKQACAYDKNLINFPNSNNSRIFPCLQSWKYFYDSRVELRKQFTFRDRIRQEAENNINQIIKRLDIGSARNITLVGVHIRRGDMVNNGLGFNVATSEYLTRAMHYFNSKYQNVKFIISSLDVPWTKANMPNNTNLIYTSYPKREIVVATLALCNHTITTVGSFGWWIGWLTGGDVTYFKWPAKEGTFLRTQYNKDYSDFFYPGWIGM</sequence>
<comment type="subcellular location">
    <subcellularLocation>
        <location evidence="3">Golgi apparatus</location>
        <location evidence="3">Golgi stack membrane</location>
        <topology evidence="3">Single-pass type II membrane protein</topology>
    </subcellularLocation>
</comment>
<evidence type="ECO:0000313" key="4">
    <source>
        <dbReference type="EMBL" id="CAG2246319.1"/>
    </source>
</evidence>
<name>A0A8S3UJQ9_MYTED</name>
<dbReference type="GO" id="GO:0008107">
    <property type="term" value="F:galactoside 2-alpha-L-fucosyltransferase activity"/>
    <property type="evidence" value="ECO:0007669"/>
    <property type="project" value="InterPro"/>
</dbReference>
<evidence type="ECO:0000256" key="3">
    <source>
        <dbReference type="RuleBase" id="RU363129"/>
    </source>
</evidence>
<comment type="pathway">
    <text evidence="3">Protein modification; protein glycosylation.</text>
</comment>
<dbReference type="CDD" id="cd11301">
    <property type="entry name" value="Fut1_Fut2_like"/>
    <property type="match status" value="1"/>
</dbReference>
<reference evidence="4" key="1">
    <citation type="submission" date="2021-03" db="EMBL/GenBank/DDBJ databases">
        <authorList>
            <person name="Bekaert M."/>
        </authorList>
    </citation>
    <scope>NUCLEOTIDE SEQUENCE</scope>
</reference>
<dbReference type="Pfam" id="PF01531">
    <property type="entry name" value="Glyco_transf_11"/>
    <property type="match status" value="1"/>
</dbReference>
<dbReference type="EMBL" id="CAJPWZ010002853">
    <property type="protein sequence ID" value="CAG2246319.1"/>
    <property type="molecule type" value="Genomic_DNA"/>
</dbReference>
<protein>
    <recommendedName>
        <fullName evidence="3">L-Fucosyltransferase</fullName>
        <ecNumber evidence="3">2.4.1.-</ecNumber>
    </recommendedName>
</protein>
<dbReference type="PANTHER" id="PTHR11927">
    <property type="entry name" value="GALACTOSIDE 2-L-FUCOSYLTRANSFERASE"/>
    <property type="match status" value="1"/>
</dbReference>
<keyword evidence="3" id="KW-0812">Transmembrane</keyword>
<dbReference type="Proteomes" id="UP000683360">
    <property type="component" value="Unassembled WGS sequence"/>
</dbReference>
<keyword evidence="3" id="KW-0472">Membrane</keyword>
<feature type="transmembrane region" description="Helical" evidence="3">
    <location>
        <begin position="51"/>
        <end position="71"/>
    </location>
</feature>
<organism evidence="4 5">
    <name type="scientific">Mytilus edulis</name>
    <name type="common">Blue mussel</name>
    <dbReference type="NCBI Taxonomy" id="6550"/>
    <lineage>
        <taxon>Eukaryota</taxon>
        <taxon>Metazoa</taxon>
        <taxon>Spiralia</taxon>
        <taxon>Lophotrochozoa</taxon>
        <taxon>Mollusca</taxon>
        <taxon>Bivalvia</taxon>
        <taxon>Autobranchia</taxon>
        <taxon>Pteriomorphia</taxon>
        <taxon>Mytilida</taxon>
        <taxon>Mytiloidea</taxon>
        <taxon>Mytilidae</taxon>
        <taxon>Mytilinae</taxon>
        <taxon>Mytilus</taxon>
    </lineage>
</organism>
<evidence type="ECO:0000256" key="2">
    <source>
        <dbReference type="ARBA" id="ARBA00022679"/>
    </source>
</evidence>
<comment type="caution">
    <text evidence="4">The sequence shown here is derived from an EMBL/GenBank/DDBJ whole genome shotgun (WGS) entry which is preliminary data.</text>
</comment>
<dbReference type="PANTHER" id="PTHR11927:SF9">
    <property type="entry name" value="L-FUCOSYLTRANSFERASE"/>
    <property type="match status" value="1"/>
</dbReference>
<evidence type="ECO:0000256" key="1">
    <source>
        <dbReference type="ARBA" id="ARBA00022676"/>
    </source>
</evidence>
<gene>
    <name evidence="4" type="ORF">MEDL_58278</name>
</gene>
<evidence type="ECO:0000313" key="5">
    <source>
        <dbReference type="Proteomes" id="UP000683360"/>
    </source>
</evidence>
<keyword evidence="5" id="KW-1185">Reference proteome</keyword>
<dbReference type="InterPro" id="IPR002516">
    <property type="entry name" value="Glyco_trans_11"/>
</dbReference>
<keyword evidence="3" id="KW-0325">Glycoprotein</keyword>
<dbReference type="GO" id="GO:0005975">
    <property type="term" value="P:carbohydrate metabolic process"/>
    <property type="evidence" value="ECO:0007669"/>
    <property type="project" value="InterPro"/>
</dbReference>